<dbReference type="AlphaFoldDB" id="G9WHA2"/>
<dbReference type="eggNOG" id="COG0583">
    <property type="taxonomic scope" value="Bacteria"/>
</dbReference>
<comment type="similarity">
    <text evidence="1">Belongs to the LysR transcriptional regulatory family.</text>
</comment>
<dbReference type="Gene3D" id="3.40.190.10">
    <property type="entry name" value="Periplasmic binding protein-like II"/>
    <property type="match status" value="2"/>
</dbReference>
<dbReference type="RefSeq" id="WP_007746709.1">
    <property type="nucleotide sequence ID" value="NZ_CM001398.1"/>
</dbReference>
<dbReference type="PATRIC" id="fig|1045004.4.peg.1562"/>
<dbReference type="SUPFAM" id="SSF46785">
    <property type="entry name" value="Winged helix' DNA-binding domain"/>
    <property type="match status" value="1"/>
</dbReference>
<sequence>MFKLLESFIAVYETRNFSKAAAELFLSQPTISVRISRLESQLDTTLFDRKGRTEIQATENAKRFYPTALKILADWRAAQSTIADHQQTKWPFKIAASHTTATTLLPTIVRGLIPYIAQLQLEISLHNSDDILAMLAEHQADLGLIEKPSIQDGVSRYEIARDQLVLAGNLKSPIWLLREQGSGVLHYTQQYLRAKNIVPEQIVRVKSNTMIAALLAEGLGQSIISKDTLIPDTPFVDIGEDFHRSLYLLTPEHAQNSENAVIIAQLLQAIQDHKSL</sequence>
<gene>
    <name evidence="6" type="ORF">OKIT_1591</name>
</gene>
<dbReference type="EMBL" id="AFVZ01000001">
    <property type="protein sequence ID" value="EHN59668.1"/>
    <property type="molecule type" value="Genomic_DNA"/>
</dbReference>
<dbReference type="GO" id="GO:0003700">
    <property type="term" value="F:DNA-binding transcription factor activity"/>
    <property type="evidence" value="ECO:0007669"/>
    <property type="project" value="InterPro"/>
</dbReference>
<reference evidence="6 7" key="1">
    <citation type="journal article" date="2012" name="PLoS ONE">
        <title>Functional divergence in the genus oenococcus as predicted by genome sequencing of the newly-described species, Oenococcus kitaharae.</title>
        <authorList>
            <person name="Borneman A.R."/>
            <person name="McCarthy J.M."/>
            <person name="Chambers P.J."/>
            <person name="Bartowsky E.J."/>
        </authorList>
    </citation>
    <scope>NUCLEOTIDE SEQUENCE [LARGE SCALE GENOMIC DNA]</scope>
    <source>
        <strain evidence="7">DSM17330</strain>
    </source>
</reference>
<evidence type="ECO:0000256" key="4">
    <source>
        <dbReference type="ARBA" id="ARBA00023163"/>
    </source>
</evidence>
<feature type="domain" description="HTH lysR-type" evidence="5">
    <location>
        <begin position="1"/>
        <end position="58"/>
    </location>
</feature>
<name>G9WHA2_9LACO</name>
<proteinExistence type="inferred from homology"/>
<dbReference type="Gene3D" id="1.10.10.10">
    <property type="entry name" value="Winged helix-like DNA-binding domain superfamily/Winged helix DNA-binding domain"/>
    <property type="match status" value="1"/>
</dbReference>
<protein>
    <submittedName>
        <fullName evidence="6">LysR family transcriptional regulator</fullName>
    </submittedName>
</protein>
<evidence type="ECO:0000313" key="6">
    <source>
        <dbReference type="EMBL" id="EHN59668.1"/>
    </source>
</evidence>
<dbReference type="PROSITE" id="PS50931">
    <property type="entry name" value="HTH_LYSR"/>
    <property type="match status" value="1"/>
</dbReference>
<dbReference type="InterPro" id="IPR000847">
    <property type="entry name" value="LysR_HTH_N"/>
</dbReference>
<evidence type="ECO:0000256" key="3">
    <source>
        <dbReference type="ARBA" id="ARBA00023125"/>
    </source>
</evidence>
<dbReference type="SUPFAM" id="SSF53850">
    <property type="entry name" value="Periplasmic binding protein-like II"/>
    <property type="match status" value="1"/>
</dbReference>
<dbReference type="PRINTS" id="PR00039">
    <property type="entry name" value="HTHLYSR"/>
</dbReference>
<dbReference type="PANTHER" id="PTHR30126:SF40">
    <property type="entry name" value="HTH-TYPE TRANSCRIPTIONAL REGULATOR GLTR"/>
    <property type="match status" value="1"/>
</dbReference>
<keyword evidence="3" id="KW-0238">DNA-binding</keyword>
<dbReference type="HOGENOM" id="CLU_039613_6_1_9"/>
<keyword evidence="4" id="KW-0804">Transcription</keyword>
<dbReference type="PANTHER" id="PTHR30126">
    <property type="entry name" value="HTH-TYPE TRANSCRIPTIONAL REGULATOR"/>
    <property type="match status" value="1"/>
</dbReference>
<evidence type="ECO:0000313" key="7">
    <source>
        <dbReference type="Proteomes" id="UP000004959"/>
    </source>
</evidence>
<organism evidence="6 7">
    <name type="scientific">Oenococcus kitaharae DSM 17330</name>
    <dbReference type="NCBI Taxonomy" id="1045004"/>
    <lineage>
        <taxon>Bacteria</taxon>
        <taxon>Bacillati</taxon>
        <taxon>Bacillota</taxon>
        <taxon>Bacilli</taxon>
        <taxon>Lactobacillales</taxon>
        <taxon>Lactobacillaceae</taxon>
        <taxon>Oenococcus</taxon>
    </lineage>
</organism>
<dbReference type="InterPro" id="IPR036390">
    <property type="entry name" value="WH_DNA-bd_sf"/>
</dbReference>
<dbReference type="Pfam" id="PF03466">
    <property type="entry name" value="LysR_substrate"/>
    <property type="match status" value="1"/>
</dbReference>
<evidence type="ECO:0000256" key="1">
    <source>
        <dbReference type="ARBA" id="ARBA00009437"/>
    </source>
</evidence>
<comment type="caution">
    <text evidence="6">The sequence shown here is derived from an EMBL/GenBank/DDBJ whole genome shotgun (WGS) entry which is preliminary data.</text>
</comment>
<dbReference type="Pfam" id="PF00126">
    <property type="entry name" value="HTH_1"/>
    <property type="match status" value="1"/>
</dbReference>
<dbReference type="InterPro" id="IPR005119">
    <property type="entry name" value="LysR_subst-bd"/>
</dbReference>
<keyword evidence="7" id="KW-1185">Reference proteome</keyword>
<dbReference type="FunFam" id="1.10.10.10:FF:000001">
    <property type="entry name" value="LysR family transcriptional regulator"/>
    <property type="match status" value="1"/>
</dbReference>
<dbReference type="InterPro" id="IPR036388">
    <property type="entry name" value="WH-like_DNA-bd_sf"/>
</dbReference>
<evidence type="ECO:0000256" key="2">
    <source>
        <dbReference type="ARBA" id="ARBA00023015"/>
    </source>
</evidence>
<keyword evidence="2" id="KW-0805">Transcription regulation</keyword>
<dbReference type="GO" id="GO:0000976">
    <property type="term" value="F:transcription cis-regulatory region binding"/>
    <property type="evidence" value="ECO:0007669"/>
    <property type="project" value="TreeGrafter"/>
</dbReference>
<evidence type="ECO:0000259" key="5">
    <source>
        <dbReference type="PROSITE" id="PS50931"/>
    </source>
</evidence>
<dbReference type="STRING" id="336988.NT96_01605"/>
<dbReference type="Proteomes" id="UP000004959">
    <property type="component" value="Chromosome"/>
</dbReference>
<accession>G9WHA2</accession>